<dbReference type="RefSeq" id="WP_407049011.1">
    <property type="nucleotide sequence ID" value="NZ_CP158568.1"/>
</dbReference>
<evidence type="ECO:0000256" key="3">
    <source>
        <dbReference type="ARBA" id="ARBA00050603"/>
    </source>
</evidence>
<dbReference type="SUPFAM" id="SSF55729">
    <property type="entry name" value="Acyl-CoA N-acyltransferases (Nat)"/>
    <property type="match status" value="1"/>
</dbReference>
<dbReference type="InterPro" id="IPR000182">
    <property type="entry name" value="GNAT_dom"/>
</dbReference>
<organism evidence="6">
    <name type="scientific">Methyloraptor flagellatus</name>
    <dbReference type="NCBI Taxonomy" id="3162530"/>
    <lineage>
        <taxon>Bacteria</taxon>
        <taxon>Pseudomonadati</taxon>
        <taxon>Pseudomonadota</taxon>
        <taxon>Alphaproteobacteria</taxon>
        <taxon>Hyphomicrobiales</taxon>
        <taxon>Ancalomicrobiaceae</taxon>
        <taxon>Methyloraptor</taxon>
    </lineage>
</organism>
<keyword evidence="2" id="KW-0012">Acyltransferase</keyword>
<evidence type="ECO:0000313" key="6">
    <source>
        <dbReference type="EMBL" id="XBY43914.1"/>
    </source>
</evidence>
<dbReference type="GO" id="GO:0016747">
    <property type="term" value="F:acyltransferase activity, transferring groups other than amino-acyl groups"/>
    <property type="evidence" value="ECO:0007669"/>
    <property type="project" value="InterPro"/>
</dbReference>
<dbReference type="Gene3D" id="3.40.630.30">
    <property type="match status" value="1"/>
</dbReference>
<keyword evidence="1" id="KW-0808">Transferase</keyword>
<evidence type="ECO:0000259" key="5">
    <source>
        <dbReference type="PROSITE" id="PS51186"/>
    </source>
</evidence>
<reference evidence="6" key="1">
    <citation type="submission" date="2024-06" db="EMBL/GenBank/DDBJ databases">
        <title>Methylostella associata gen. nov., sp. nov., a novel Ancalomicrobiaceae-affiliated facultatively methylotrophic bacteria that feed on methanotrophs of the genus Methylococcus.</title>
        <authorList>
            <person name="Saltykova V."/>
            <person name="Danilova O.V."/>
            <person name="Oshkin I.Y."/>
            <person name="Belova S.E."/>
            <person name="Pimenov N.V."/>
            <person name="Dedysh S.N."/>
        </authorList>
    </citation>
    <scope>NUCLEOTIDE SEQUENCE</scope>
    <source>
        <strain evidence="6">S20</strain>
    </source>
</reference>
<dbReference type="InterPro" id="IPR016181">
    <property type="entry name" value="Acyl_CoA_acyltransferase"/>
</dbReference>
<dbReference type="KEGG" id="mflg:ABS361_17895"/>
<name>A0AAU7X7T6_9HYPH</name>
<proteinExistence type="predicted"/>
<dbReference type="AlphaFoldDB" id="A0AAU7X7T6"/>
<dbReference type="PANTHER" id="PTHR43072:SF23">
    <property type="entry name" value="UPF0039 PROTEIN C11D3.02C"/>
    <property type="match status" value="1"/>
</dbReference>
<dbReference type="PROSITE" id="PS51186">
    <property type="entry name" value="GNAT"/>
    <property type="match status" value="1"/>
</dbReference>
<evidence type="ECO:0000256" key="2">
    <source>
        <dbReference type="ARBA" id="ARBA00023315"/>
    </source>
</evidence>
<dbReference type="Pfam" id="PF00583">
    <property type="entry name" value="Acetyltransf_1"/>
    <property type="match status" value="1"/>
</dbReference>
<dbReference type="EMBL" id="CP158568">
    <property type="protein sequence ID" value="XBY43914.1"/>
    <property type="molecule type" value="Genomic_DNA"/>
</dbReference>
<protein>
    <submittedName>
        <fullName evidence="6">N-acetyltransferase family protein</fullName>
    </submittedName>
</protein>
<comment type="catalytic activity">
    <reaction evidence="4">
        <text>L-methionine sulfone + acetyl-CoA = N-acetyl-L-methionine sulfone + CoA + H(+)</text>
        <dbReference type="Rhea" id="RHEA:47656"/>
        <dbReference type="ChEBI" id="CHEBI:15378"/>
        <dbReference type="ChEBI" id="CHEBI:57287"/>
        <dbReference type="ChEBI" id="CHEBI:57288"/>
        <dbReference type="ChEBI" id="CHEBI:87824"/>
        <dbReference type="ChEBI" id="CHEBI:87825"/>
    </reaction>
</comment>
<dbReference type="CDD" id="cd04301">
    <property type="entry name" value="NAT_SF"/>
    <property type="match status" value="1"/>
</dbReference>
<sequence length="179" mass="19568">MTQASSPAASRIIIRDATDADLATVRDIYNDAVVNTTAIWNERVVDLADRIAWAEARRKLGYPVLVAEVEGVVAGYASFGDFRAFEGYRHTAEHSIYVGSAFRRRGLAEKLLAALEIRAIGCGKHVLVGGIEAGNHGSIALHTKAGYVEVGRMPEVGRKFDRWLDLVFMQKILPATITV</sequence>
<feature type="domain" description="N-acetyltransferase" evidence="5">
    <location>
        <begin position="12"/>
        <end position="174"/>
    </location>
</feature>
<gene>
    <name evidence="6" type="ORF">ABS361_17895</name>
</gene>
<dbReference type="PANTHER" id="PTHR43072">
    <property type="entry name" value="N-ACETYLTRANSFERASE"/>
    <property type="match status" value="1"/>
</dbReference>
<dbReference type="FunFam" id="3.40.630.30:FF:000026">
    <property type="entry name" value="Phosphinothricin acetyltransferase"/>
    <property type="match status" value="1"/>
</dbReference>
<evidence type="ECO:0000256" key="1">
    <source>
        <dbReference type="ARBA" id="ARBA00022679"/>
    </source>
</evidence>
<evidence type="ECO:0000256" key="4">
    <source>
        <dbReference type="ARBA" id="ARBA00051334"/>
    </source>
</evidence>
<accession>A0AAU7X7T6</accession>
<comment type="catalytic activity">
    <reaction evidence="3">
        <text>L-methionine sulfoximine + acetyl-CoA = N-acetyl-L-methionine sulfoximine + CoA + H(+)</text>
        <dbReference type="Rhea" id="RHEA:47660"/>
        <dbReference type="ChEBI" id="CHEBI:15378"/>
        <dbReference type="ChEBI" id="CHEBI:57287"/>
        <dbReference type="ChEBI" id="CHEBI:57288"/>
        <dbReference type="ChEBI" id="CHEBI:87826"/>
        <dbReference type="ChEBI" id="CHEBI:87827"/>
    </reaction>
</comment>